<dbReference type="InterPro" id="IPR014729">
    <property type="entry name" value="Rossmann-like_a/b/a_fold"/>
</dbReference>
<evidence type="ECO:0000256" key="3">
    <source>
        <dbReference type="ARBA" id="ARBA00022840"/>
    </source>
</evidence>
<dbReference type="GO" id="GO:0005524">
    <property type="term" value="F:ATP binding"/>
    <property type="evidence" value="ECO:0007669"/>
    <property type="project" value="UniProtKB-KW"/>
</dbReference>
<dbReference type="AlphaFoldDB" id="A0A0F9BPF5"/>
<accession>A0A0F9BPF5</accession>
<comment type="caution">
    <text evidence="7">The sequence shown here is derived from an EMBL/GenBank/DDBJ whole genome shotgun (WGS) entry which is preliminary data.</text>
</comment>
<dbReference type="GO" id="GO:0006428">
    <property type="term" value="P:isoleucyl-tRNA aminoacylation"/>
    <property type="evidence" value="ECO:0007669"/>
    <property type="project" value="TreeGrafter"/>
</dbReference>
<dbReference type="EMBL" id="LAZR01036868">
    <property type="protein sequence ID" value="KKL23730.1"/>
    <property type="molecule type" value="Genomic_DNA"/>
</dbReference>
<evidence type="ECO:0000256" key="2">
    <source>
        <dbReference type="ARBA" id="ARBA00022741"/>
    </source>
</evidence>
<protein>
    <recommendedName>
        <fullName evidence="6">Aminoacyl-tRNA synthetase class Ia domain-containing protein</fullName>
    </recommendedName>
</protein>
<dbReference type="Gene3D" id="3.40.50.620">
    <property type="entry name" value="HUPs"/>
    <property type="match status" value="1"/>
</dbReference>
<dbReference type="Pfam" id="PF00133">
    <property type="entry name" value="tRNA-synt_1"/>
    <property type="match status" value="1"/>
</dbReference>
<feature type="non-terminal residue" evidence="7">
    <location>
        <position position="62"/>
    </location>
</feature>
<keyword evidence="5" id="KW-0030">Aminoacyl-tRNA synthetase</keyword>
<evidence type="ECO:0000256" key="1">
    <source>
        <dbReference type="ARBA" id="ARBA00022598"/>
    </source>
</evidence>
<organism evidence="7">
    <name type="scientific">marine sediment metagenome</name>
    <dbReference type="NCBI Taxonomy" id="412755"/>
    <lineage>
        <taxon>unclassified sequences</taxon>
        <taxon>metagenomes</taxon>
        <taxon>ecological metagenomes</taxon>
    </lineage>
</organism>
<dbReference type="InterPro" id="IPR002300">
    <property type="entry name" value="aa-tRNA-synth_Ia"/>
</dbReference>
<keyword evidence="4" id="KW-0648">Protein biosynthesis</keyword>
<name>A0A0F9BPF5_9ZZZZ</name>
<dbReference type="GO" id="GO:0004822">
    <property type="term" value="F:isoleucine-tRNA ligase activity"/>
    <property type="evidence" value="ECO:0007669"/>
    <property type="project" value="InterPro"/>
</dbReference>
<dbReference type="PANTHER" id="PTHR42780">
    <property type="entry name" value="SOLEUCYL-TRNA SYNTHETASE"/>
    <property type="match status" value="1"/>
</dbReference>
<dbReference type="SUPFAM" id="SSF52374">
    <property type="entry name" value="Nucleotidylyl transferase"/>
    <property type="match status" value="1"/>
</dbReference>
<keyword evidence="3" id="KW-0067">ATP-binding</keyword>
<reference evidence="7" key="1">
    <citation type="journal article" date="2015" name="Nature">
        <title>Complex archaea that bridge the gap between prokaryotes and eukaryotes.</title>
        <authorList>
            <person name="Spang A."/>
            <person name="Saw J.H."/>
            <person name="Jorgensen S.L."/>
            <person name="Zaremba-Niedzwiedzka K."/>
            <person name="Martijn J."/>
            <person name="Lind A.E."/>
            <person name="van Eijk R."/>
            <person name="Schleper C."/>
            <person name="Guy L."/>
            <person name="Ettema T.J."/>
        </authorList>
    </citation>
    <scope>NUCLEOTIDE SEQUENCE</scope>
</reference>
<evidence type="ECO:0000256" key="5">
    <source>
        <dbReference type="ARBA" id="ARBA00023146"/>
    </source>
</evidence>
<evidence type="ECO:0000313" key="7">
    <source>
        <dbReference type="EMBL" id="KKL23730.1"/>
    </source>
</evidence>
<keyword evidence="1" id="KW-0436">Ligase</keyword>
<evidence type="ECO:0000256" key="4">
    <source>
        <dbReference type="ARBA" id="ARBA00022917"/>
    </source>
</evidence>
<feature type="domain" description="Aminoacyl-tRNA synthetase class Ia" evidence="6">
    <location>
        <begin position="19"/>
        <end position="61"/>
    </location>
</feature>
<dbReference type="InterPro" id="IPR023586">
    <property type="entry name" value="Ile-tRNA-ligase_type2"/>
</dbReference>
<gene>
    <name evidence="7" type="ORF">LCGC14_2422450</name>
</gene>
<evidence type="ECO:0000259" key="6">
    <source>
        <dbReference type="Pfam" id="PF00133"/>
    </source>
</evidence>
<sequence>MPIFKREDRFLLPDIEQRVLDFWRTNHIFKKTQEARRKKKKFVFYEGPPTANGRPGIHHVLA</sequence>
<keyword evidence="2" id="KW-0547">Nucleotide-binding</keyword>
<dbReference type="PANTHER" id="PTHR42780:SF1">
    <property type="entry name" value="ISOLEUCINE--TRNA LIGASE, CYTOPLASMIC"/>
    <property type="match status" value="1"/>
</dbReference>
<proteinExistence type="predicted"/>